<dbReference type="STRING" id="106549.A0A540NEX9"/>
<dbReference type="EMBL" id="VIEB01000062">
    <property type="protein sequence ID" value="TQE09080.1"/>
    <property type="molecule type" value="Genomic_DNA"/>
</dbReference>
<proteinExistence type="predicted"/>
<reference evidence="2 3" key="1">
    <citation type="journal article" date="2019" name="G3 (Bethesda)">
        <title>Sequencing of a Wild Apple (Malus baccata) Genome Unravels the Differences Between Cultivated and Wild Apple Species Regarding Disease Resistance and Cold Tolerance.</title>
        <authorList>
            <person name="Chen X."/>
        </authorList>
    </citation>
    <scope>NUCLEOTIDE SEQUENCE [LARGE SCALE GENOMIC DNA]</scope>
    <source>
        <strain evidence="3">cv. Shandingzi</strain>
        <tissue evidence="2">Leaves</tissue>
    </source>
</reference>
<dbReference type="PANTHER" id="PTHR44259">
    <property type="entry name" value="OS07G0183000 PROTEIN-RELATED"/>
    <property type="match status" value="1"/>
</dbReference>
<protein>
    <recommendedName>
        <fullName evidence="1">KIB1-4 beta-propeller domain-containing protein</fullName>
    </recommendedName>
</protein>
<sequence length="164" mass="18639">MAVTYRRRIRSRQSAEWASLIGPALFSILDKVLEPLDHVHFAAVCKKWLAVAKDFAQRWCKALPMFMIPSETEGRRRLYSILEGKIYENIELPLPVSNNRKRCCGSGGDYSWLATVDLLVESRQTKTLLNPFNQAMAPIPIWSCLPTAVLSALNQDSYVVLDLR</sequence>
<gene>
    <name evidence="2" type="ORF">C1H46_005463</name>
</gene>
<keyword evidence="3" id="KW-1185">Reference proteome</keyword>
<evidence type="ECO:0000313" key="3">
    <source>
        <dbReference type="Proteomes" id="UP000315295"/>
    </source>
</evidence>
<dbReference type="Proteomes" id="UP000315295">
    <property type="component" value="Unassembled WGS sequence"/>
</dbReference>
<dbReference type="PANTHER" id="PTHR44259:SF93">
    <property type="entry name" value="PROTEIN, PUTATIVE (DUF295)-RELATED"/>
    <property type="match status" value="1"/>
</dbReference>
<evidence type="ECO:0000313" key="2">
    <source>
        <dbReference type="EMBL" id="TQE09080.1"/>
    </source>
</evidence>
<evidence type="ECO:0000259" key="1">
    <source>
        <dbReference type="Pfam" id="PF03478"/>
    </source>
</evidence>
<name>A0A540NEX9_MALBA</name>
<dbReference type="AlphaFoldDB" id="A0A540NEX9"/>
<accession>A0A540NEX9</accession>
<dbReference type="InterPro" id="IPR005174">
    <property type="entry name" value="KIB1-4_b-propeller"/>
</dbReference>
<dbReference type="InterPro" id="IPR050942">
    <property type="entry name" value="F-box_BR-signaling"/>
</dbReference>
<organism evidence="2 3">
    <name type="scientific">Malus baccata</name>
    <name type="common">Siberian crab apple</name>
    <name type="synonym">Pyrus baccata</name>
    <dbReference type="NCBI Taxonomy" id="106549"/>
    <lineage>
        <taxon>Eukaryota</taxon>
        <taxon>Viridiplantae</taxon>
        <taxon>Streptophyta</taxon>
        <taxon>Embryophyta</taxon>
        <taxon>Tracheophyta</taxon>
        <taxon>Spermatophyta</taxon>
        <taxon>Magnoliopsida</taxon>
        <taxon>eudicotyledons</taxon>
        <taxon>Gunneridae</taxon>
        <taxon>Pentapetalae</taxon>
        <taxon>rosids</taxon>
        <taxon>fabids</taxon>
        <taxon>Rosales</taxon>
        <taxon>Rosaceae</taxon>
        <taxon>Amygdaloideae</taxon>
        <taxon>Maleae</taxon>
        <taxon>Malus</taxon>
    </lineage>
</organism>
<feature type="domain" description="KIB1-4 beta-propeller" evidence="1">
    <location>
        <begin position="78"/>
        <end position="160"/>
    </location>
</feature>
<dbReference type="Pfam" id="PF03478">
    <property type="entry name" value="Beta-prop_KIB1-4"/>
    <property type="match status" value="1"/>
</dbReference>
<comment type="caution">
    <text evidence="2">The sequence shown here is derived from an EMBL/GenBank/DDBJ whole genome shotgun (WGS) entry which is preliminary data.</text>
</comment>